<comment type="subcellular location">
    <subcellularLocation>
        <location evidence="1">Cell inner membrane</location>
        <topology evidence="1">Multi-pass membrane protein</topology>
    </subcellularLocation>
</comment>
<evidence type="ECO:0000256" key="2">
    <source>
        <dbReference type="ARBA" id="ARBA00009137"/>
    </source>
</evidence>
<dbReference type="PANTHER" id="PTHR32024:SF2">
    <property type="entry name" value="TRK SYSTEM POTASSIUM UPTAKE PROTEIN TRKG-RELATED"/>
    <property type="match status" value="1"/>
</dbReference>
<dbReference type="Pfam" id="PF02386">
    <property type="entry name" value="TrkH"/>
    <property type="match status" value="2"/>
</dbReference>
<feature type="binding site" evidence="12">
    <location>
        <position position="94"/>
    </location>
    <ligand>
        <name>K(+)</name>
        <dbReference type="ChEBI" id="CHEBI:29103"/>
    </ligand>
</feature>
<feature type="transmembrane region" description="Helical" evidence="13">
    <location>
        <begin position="377"/>
        <end position="398"/>
    </location>
</feature>
<feature type="transmembrane region" description="Helical" evidence="13">
    <location>
        <begin position="52"/>
        <end position="74"/>
    </location>
</feature>
<evidence type="ECO:0000256" key="7">
    <source>
        <dbReference type="ARBA" id="ARBA00022692"/>
    </source>
</evidence>
<feature type="transmembrane region" description="Helical" evidence="13">
    <location>
        <begin position="119"/>
        <end position="138"/>
    </location>
</feature>
<keyword evidence="5" id="KW-0997">Cell inner membrane</keyword>
<evidence type="ECO:0000256" key="5">
    <source>
        <dbReference type="ARBA" id="ARBA00022519"/>
    </source>
</evidence>
<evidence type="ECO:0000256" key="9">
    <source>
        <dbReference type="ARBA" id="ARBA00022989"/>
    </source>
</evidence>
<dbReference type="InterPro" id="IPR004772">
    <property type="entry name" value="TrkH"/>
</dbReference>
<keyword evidence="9 13" id="KW-1133">Transmembrane helix</keyword>
<feature type="transmembrane region" description="Helical" evidence="13">
    <location>
        <begin position="436"/>
        <end position="459"/>
    </location>
</feature>
<keyword evidence="3" id="KW-0813">Transport</keyword>
<evidence type="ECO:0000256" key="1">
    <source>
        <dbReference type="ARBA" id="ARBA00004429"/>
    </source>
</evidence>
<dbReference type="GO" id="GO:0046872">
    <property type="term" value="F:metal ion binding"/>
    <property type="evidence" value="ECO:0007669"/>
    <property type="project" value="UniProtKB-KW"/>
</dbReference>
<keyword evidence="6" id="KW-0633">Potassium transport</keyword>
<evidence type="ECO:0000313" key="14">
    <source>
        <dbReference type="EMBL" id="MST68317.1"/>
    </source>
</evidence>
<dbReference type="GO" id="GO:0015379">
    <property type="term" value="F:potassium:chloride symporter activity"/>
    <property type="evidence" value="ECO:0007669"/>
    <property type="project" value="InterPro"/>
</dbReference>
<gene>
    <name evidence="14" type="ORF">FYJ66_01660</name>
</gene>
<feature type="binding site" evidence="12">
    <location>
        <position position="299"/>
    </location>
    <ligand>
        <name>K(+)</name>
        <dbReference type="ChEBI" id="CHEBI:29103"/>
    </ligand>
</feature>
<feature type="transmembrane region" description="Helical" evidence="13">
    <location>
        <begin position="261"/>
        <end position="279"/>
    </location>
</feature>
<reference evidence="14" key="1">
    <citation type="submission" date="2019-09" db="EMBL/GenBank/DDBJ databases">
        <title>In-depth cultivation of the pig gut microbiome towards novel bacterial diversity and tailored functional studies.</title>
        <authorList>
            <person name="Wylensek D."/>
            <person name="Hitch T.C.A."/>
            <person name="Clavel T."/>
        </authorList>
    </citation>
    <scope>NUCLEOTIDE SEQUENCE</scope>
    <source>
        <strain evidence="14">RF-744-FAT-WT-3</strain>
    </source>
</reference>
<evidence type="ECO:0000256" key="6">
    <source>
        <dbReference type="ARBA" id="ARBA00022538"/>
    </source>
</evidence>
<keyword evidence="7 13" id="KW-0812">Transmembrane</keyword>
<sequence length="469" mass="52350">MMIPTAVALMYGEYTCVRAFLYGIFTAIIPGILILIIRNRNAISEERLKLRYSYFVVSMAWLTASAISAIPFYVQGAIPNYVNAFFEMCSGFSTTGSTIIQNVEVIPKSLLFWRAQTQWLGGMGIIVFVMAFLPSFGINAQNIASAETPGPISTKLTARFTDTAKRLYLLYIFFTVLLTVLLMFGHLNLFDAITHSFTTMATGGFGNYGNSIAHFNSYYVYWVLTIFMLIAGTNFNLFFMIKPQGLINTIKDDEFSFYIKWVGVATALITMGLMVKGGYHSFWKALTDSAFQVSTIISTTGFATADFDLWPAFCKIIIIFLMFTGACSSSTAGGIKIVRVLTVFRMIKRDVKSRIHGKIFNDVRLNGHKLEAKDLQLMLTFTCFFIVMVFGVAAIISIDGFDPMTNFTASLTCMSNVGPGLAGVGPVRNFYNYSDFSTLVLSLTMIAGRLELYTFMILFSRHFWNPDMA</sequence>
<dbReference type="InterPro" id="IPR003445">
    <property type="entry name" value="Cat_transpt"/>
</dbReference>
<keyword evidence="10" id="KW-0406">Ion transport</keyword>
<keyword evidence="8 12" id="KW-0630">Potassium</keyword>
<protein>
    <submittedName>
        <fullName evidence="14">TrkH family potassium uptake protein</fullName>
    </submittedName>
</protein>
<comment type="similarity">
    <text evidence="2">Belongs to the TrkH potassium transport family.</text>
</comment>
<dbReference type="EMBL" id="VUNB01000001">
    <property type="protein sequence ID" value="MST68317.1"/>
    <property type="molecule type" value="Genomic_DNA"/>
</dbReference>
<evidence type="ECO:0000256" key="4">
    <source>
        <dbReference type="ARBA" id="ARBA00022475"/>
    </source>
</evidence>
<feature type="transmembrane region" description="Helical" evidence="13">
    <location>
        <begin position="219"/>
        <end position="241"/>
    </location>
</feature>
<keyword evidence="12" id="KW-0479">Metal-binding</keyword>
<organism evidence="14">
    <name type="scientific">Baileyella intestinalis</name>
    <dbReference type="NCBI Taxonomy" id="2606709"/>
    <lineage>
        <taxon>Bacteria</taxon>
        <taxon>Bacillati</taxon>
        <taxon>Bacillota</taxon>
        <taxon>Clostridia</taxon>
        <taxon>Peptostreptococcales</taxon>
        <taxon>Anaerovoracaceae</taxon>
        <taxon>Baileyella</taxon>
    </lineage>
</organism>
<evidence type="ECO:0000256" key="8">
    <source>
        <dbReference type="ARBA" id="ARBA00022958"/>
    </source>
</evidence>
<feature type="binding site" evidence="12">
    <location>
        <position position="417"/>
    </location>
    <ligand>
        <name>K(+)</name>
        <dbReference type="ChEBI" id="CHEBI:29103"/>
    </ligand>
</feature>
<feature type="binding site" evidence="12">
    <location>
        <position position="203"/>
    </location>
    <ligand>
        <name>K(+)</name>
        <dbReference type="ChEBI" id="CHEBI:29103"/>
    </ligand>
</feature>
<evidence type="ECO:0000256" key="11">
    <source>
        <dbReference type="ARBA" id="ARBA00023136"/>
    </source>
</evidence>
<evidence type="ECO:0000256" key="10">
    <source>
        <dbReference type="ARBA" id="ARBA00023065"/>
    </source>
</evidence>
<comment type="caution">
    <text evidence="14">The sequence shown here is derived from an EMBL/GenBank/DDBJ whole genome shotgun (WGS) entry which is preliminary data.</text>
</comment>
<accession>A0A6A8MA87</accession>
<evidence type="ECO:0000256" key="13">
    <source>
        <dbReference type="SAM" id="Phobius"/>
    </source>
</evidence>
<feature type="binding site" evidence="12">
    <location>
        <position position="300"/>
    </location>
    <ligand>
        <name>K(+)</name>
        <dbReference type="ChEBI" id="CHEBI:29103"/>
    </ligand>
</feature>
<dbReference type="PIRSF" id="PIRSF006247">
    <property type="entry name" value="TrkH"/>
    <property type="match status" value="1"/>
</dbReference>
<dbReference type="PANTHER" id="PTHR32024">
    <property type="entry name" value="TRK SYSTEM POTASSIUM UPTAKE PROTEIN TRKG-RELATED"/>
    <property type="match status" value="1"/>
</dbReference>
<evidence type="ECO:0000256" key="12">
    <source>
        <dbReference type="PIRSR" id="PIRSR006247-1"/>
    </source>
</evidence>
<feature type="transmembrane region" description="Helical" evidence="13">
    <location>
        <begin position="20"/>
        <end position="40"/>
    </location>
</feature>
<keyword evidence="11 13" id="KW-0472">Membrane</keyword>
<proteinExistence type="inferred from homology"/>
<dbReference type="AlphaFoldDB" id="A0A6A8MA87"/>
<feature type="binding site" evidence="12">
    <location>
        <position position="416"/>
    </location>
    <ligand>
        <name>K(+)</name>
        <dbReference type="ChEBI" id="CHEBI:29103"/>
    </ligand>
</feature>
<feature type="transmembrane region" description="Helical" evidence="13">
    <location>
        <begin position="168"/>
        <end position="187"/>
    </location>
</feature>
<evidence type="ECO:0000256" key="3">
    <source>
        <dbReference type="ARBA" id="ARBA00022448"/>
    </source>
</evidence>
<keyword evidence="4" id="KW-1003">Cell membrane</keyword>
<dbReference type="GO" id="GO:0005886">
    <property type="term" value="C:plasma membrane"/>
    <property type="evidence" value="ECO:0007669"/>
    <property type="project" value="UniProtKB-SubCell"/>
</dbReference>
<feature type="transmembrane region" description="Helical" evidence="13">
    <location>
        <begin position="316"/>
        <end position="338"/>
    </location>
</feature>
<name>A0A6A8MA87_9FIRM</name>
<feature type="binding site" evidence="12">
    <location>
        <position position="95"/>
    </location>
    <ligand>
        <name>K(+)</name>
        <dbReference type="ChEBI" id="CHEBI:29103"/>
    </ligand>
</feature>